<dbReference type="SFLD" id="SFLDS00029">
    <property type="entry name" value="Radical_SAM"/>
    <property type="match status" value="1"/>
</dbReference>
<dbReference type="SFLD" id="SFLDG01107">
    <property type="entry name" value="Uncharacterised_Radical_SAM_Su"/>
    <property type="match status" value="1"/>
</dbReference>
<protein>
    <submittedName>
        <fullName evidence="8">MSMEG_0568 family radical SAM protein</fullName>
    </submittedName>
</protein>
<feature type="domain" description="Radical SAM core" evidence="7">
    <location>
        <begin position="113"/>
        <end position="352"/>
    </location>
</feature>
<dbReference type="PANTHER" id="PTHR43076">
    <property type="entry name" value="FO SYNTHASE (COFH)"/>
    <property type="match status" value="1"/>
</dbReference>
<gene>
    <name evidence="8" type="ORF">OUO13_09745</name>
</gene>
<dbReference type="InterPro" id="IPR016779">
    <property type="entry name" value="rSAM_MSMEG0568"/>
</dbReference>
<keyword evidence="3" id="KW-0949">S-adenosyl-L-methionine</keyword>
<comment type="cofactor">
    <cofactor evidence="1">
        <name>[4Fe-4S] cluster</name>
        <dbReference type="ChEBI" id="CHEBI:49883"/>
    </cofactor>
</comment>
<accession>A0A9X3EEX6</accession>
<keyword evidence="6" id="KW-0411">Iron-sulfur</keyword>
<sequence length="394" mass="42345">MNPAIESPRRLITELQTRGLRLTRPDQRHVARRGGAGPSDHQAVTIDGTTVMVPIYTEAAWQSPFEVASLSDGEQIVWKSGDQRIPLHNVSFAREPAFYSGQTTDGVPYSHIATLHSKDVLATTVLQTCIRYESRKKACKFCSIGQSLRAGRTIAEKTPAQLAEVAKAAVELDGVTQMIMTTGTPATPDRGARVLADSARAIKAAVDIPIQGQCEPPKDPGWYQVMKDAGIDSLGMHIEVLSQALREEILPGKAEDTLEDYIEAFKQAVAVFGRGQVSTYILAGLGDSRELILEVSERLIEIGVYPFVVPFVPIRGTPLEDHPSPTPEFMEGILKPLGKRLFETGMTADTGKAGCSKCGACSTLSEYEKAAATESASGTGRFETGPLTLSGACG</sequence>
<evidence type="ECO:0000256" key="6">
    <source>
        <dbReference type="ARBA" id="ARBA00023014"/>
    </source>
</evidence>
<evidence type="ECO:0000313" key="9">
    <source>
        <dbReference type="Proteomes" id="UP001150830"/>
    </source>
</evidence>
<dbReference type="RefSeq" id="WP_283173681.1">
    <property type="nucleotide sequence ID" value="NZ_JAPNOA010000026.1"/>
</dbReference>
<dbReference type="PIRSF" id="PIRSF020870">
    <property type="entry name" value="Radical_SAM_bac_prd"/>
    <property type="match status" value="1"/>
</dbReference>
<dbReference type="Gene3D" id="3.20.20.70">
    <property type="entry name" value="Aldolase class I"/>
    <property type="match status" value="1"/>
</dbReference>
<dbReference type="GO" id="GO:0044689">
    <property type="term" value="F:7,8-didemethyl-8-hydroxy-5-deazariboflavin synthase activity"/>
    <property type="evidence" value="ECO:0007669"/>
    <property type="project" value="TreeGrafter"/>
</dbReference>
<evidence type="ECO:0000256" key="4">
    <source>
        <dbReference type="ARBA" id="ARBA00022723"/>
    </source>
</evidence>
<dbReference type="InterPro" id="IPR013785">
    <property type="entry name" value="Aldolase_TIM"/>
</dbReference>
<dbReference type="InterPro" id="IPR058240">
    <property type="entry name" value="rSAM_sf"/>
</dbReference>
<dbReference type="PROSITE" id="PS51918">
    <property type="entry name" value="RADICAL_SAM"/>
    <property type="match status" value="1"/>
</dbReference>
<dbReference type="Proteomes" id="UP001150830">
    <property type="component" value="Unassembled WGS sequence"/>
</dbReference>
<dbReference type="InterPro" id="IPR034405">
    <property type="entry name" value="F420"/>
</dbReference>
<comment type="caution">
    <text evidence="8">The sequence shown here is derived from an EMBL/GenBank/DDBJ whole genome shotgun (WGS) entry which is preliminary data.</text>
</comment>
<dbReference type="GO" id="GO:0046872">
    <property type="term" value="F:metal ion binding"/>
    <property type="evidence" value="ECO:0007669"/>
    <property type="project" value="UniProtKB-KW"/>
</dbReference>
<dbReference type="SMART" id="SM00729">
    <property type="entry name" value="Elp3"/>
    <property type="match status" value="1"/>
</dbReference>
<dbReference type="PANTHER" id="PTHR43076:SF1">
    <property type="entry name" value="LIPOYL SYNTHASE 2"/>
    <property type="match status" value="1"/>
</dbReference>
<dbReference type="Pfam" id="PF04055">
    <property type="entry name" value="Radical_SAM"/>
    <property type="match status" value="1"/>
</dbReference>
<dbReference type="SUPFAM" id="SSF102114">
    <property type="entry name" value="Radical SAM enzymes"/>
    <property type="match status" value="1"/>
</dbReference>
<dbReference type="GO" id="GO:0051539">
    <property type="term" value="F:4 iron, 4 sulfur cluster binding"/>
    <property type="evidence" value="ECO:0007669"/>
    <property type="project" value="UniProtKB-KW"/>
</dbReference>
<reference evidence="8" key="1">
    <citation type="submission" date="2022-11" db="EMBL/GenBank/DDBJ databases">
        <title>Parathalassolutuus dongxingensis gen. nov., sp. nov., a novel member of family Oceanospirillaceae isolated from a coastal shrimp pond in Guangxi, China.</title>
        <authorList>
            <person name="Chen H."/>
        </authorList>
    </citation>
    <scope>NUCLEOTIDE SEQUENCE</scope>
    <source>
        <strain evidence="8">G-43</strain>
    </source>
</reference>
<name>A0A9X3EEX6_9GAMM</name>
<dbReference type="InterPro" id="IPR006638">
    <property type="entry name" value="Elp3/MiaA/NifB-like_rSAM"/>
</dbReference>
<evidence type="ECO:0000256" key="5">
    <source>
        <dbReference type="ARBA" id="ARBA00023004"/>
    </source>
</evidence>
<organism evidence="8 9">
    <name type="scientific">Parathalassolituus penaei</name>
    <dbReference type="NCBI Taxonomy" id="2997323"/>
    <lineage>
        <taxon>Bacteria</taxon>
        <taxon>Pseudomonadati</taxon>
        <taxon>Pseudomonadota</taxon>
        <taxon>Gammaproteobacteria</taxon>
        <taxon>Oceanospirillales</taxon>
        <taxon>Oceanospirillaceae</taxon>
        <taxon>Parathalassolituus</taxon>
    </lineage>
</organism>
<dbReference type="NCBIfam" id="NF045502">
    <property type="entry name" value="variant_rSAM"/>
    <property type="match status" value="1"/>
</dbReference>
<keyword evidence="2" id="KW-0004">4Fe-4S</keyword>
<dbReference type="InterPro" id="IPR007197">
    <property type="entry name" value="rSAM"/>
</dbReference>
<keyword evidence="5" id="KW-0408">Iron</keyword>
<dbReference type="AlphaFoldDB" id="A0A9X3EEX6"/>
<evidence type="ECO:0000256" key="1">
    <source>
        <dbReference type="ARBA" id="ARBA00001966"/>
    </source>
</evidence>
<proteinExistence type="predicted"/>
<dbReference type="CDD" id="cd01335">
    <property type="entry name" value="Radical_SAM"/>
    <property type="match status" value="1"/>
</dbReference>
<evidence type="ECO:0000256" key="2">
    <source>
        <dbReference type="ARBA" id="ARBA00022485"/>
    </source>
</evidence>
<evidence type="ECO:0000259" key="7">
    <source>
        <dbReference type="PROSITE" id="PS51918"/>
    </source>
</evidence>
<dbReference type="EMBL" id="JAPNOA010000026">
    <property type="protein sequence ID" value="MCY0965470.1"/>
    <property type="molecule type" value="Genomic_DNA"/>
</dbReference>
<keyword evidence="9" id="KW-1185">Reference proteome</keyword>
<keyword evidence="4" id="KW-0479">Metal-binding</keyword>
<evidence type="ECO:0000256" key="3">
    <source>
        <dbReference type="ARBA" id="ARBA00022691"/>
    </source>
</evidence>
<evidence type="ECO:0000313" key="8">
    <source>
        <dbReference type="EMBL" id="MCY0965470.1"/>
    </source>
</evidence>
<dbReference type="NCBIfam" id="TIGR04043">
    <property type="entry name" value="rSAM_MSMEG_0568"/>
    <property type="match status" value="1"/>
</dbReference>